<accession>A0AC35GC89</accession>
<evidence type="ECO:0000313" key="2">
    <source>
        <dbReference type="WBParaSite" id="PS1159_v2.g3414.t1"/>
    </source>
</evidence>
<protein>
    <submittedName>
        <fullName evidence="2">Uncharacterized protein</fullName>
    </submittedName>
</protein>
<proteinExistence type="predicted"/>
<reference evidence="2" key="1">
    <citation type="submission" date="2022-11" db="UniProtKB">
        <authorList>
            <consortium name="WormBaseParasite"/>
        </authorList>
    </citation>
    <scope>IDENTIFICATION</scope>
</reference>
<evidence type="ECO:0000313" key="1">
    <source>
        <dbReference type="Proteomes" id="UP000887580"/>
    </source>
</evidence>
<name>A0AC35GC89_9BILA</name>
<dbReference type="Proteomes" id="UP000887580">
    <property type="component" value="Unplaced"/>
</dbReference>
<organism evidence="1 2">
    <name type="scientific">Panagrolaimus sp. PS1159</name>
    <dbReference type="NCBI Taxonomy" id="55785"/>
    <lineage>
        <taxon>Eukaryota</taxon>
        <taxon>Metazoa</taxon>
        <taxon>Ecdysozoa</taxon>
        <taxon>Nematoda</taxon>
        <taxon>Chromadorea</taxon>
        <taxon>Rhabditida</taxon>
        <taxon>Tylenchina</taxon>
        <taxon>Panagrolaimomorpha</taxon>
        <taxon>Panagrolaimoidea</taxon>
        <taxon>Panagrolaimidae</taxon>
        <taxon>Panagrolaimus</taxon>
    </lineage>
</organism>
<sequence>MMEPRPYGTYTTLTNACIPQQQQPPPECPPPPYSSNQRNNFSPSEGSTVYYQQQQQPQPQQIIYVTSEIPNQRYLNNNGEIPIAERNVENDNQNEEVGFYFYFEIKYGKLAS</sequence>
<dbReference type="WBParaSite" id="PS1159_v2.g3414.t1">
    <property type="protein sequence ID" value="PS1159_v2.g3414.t1"/>
    <property type="gene ID" value="PS1159_v2.g3414"/>
</dbReference>